<dbReference type="EMBL" id="KR029601">
    <property type="protein sequence ID" value="AKH48071.1"/>
    <property type="molecule type" value="Genomic_DNA"/>
</dbReference>
<reference evidence="2" key="1">
    <citation type="journal article" date="2015" name="Front. Microbiol.">
        <title>Combining genomic sequencing methods to explore viral diversity and reveal potential virus-host interactions.</title>
        <authorList>
            <person name="Chow C.E."/>
            <person name="Winget D.M."/>
            <person name="White R.A.III."/>
            <person name="Hallam S.J."/>
            <person name="Suttle C.A."/>
        </authorList>
    </citation>
    <scope>NUCLEOTIDE SEQUENCE</scope>
    <source>
        <strain evidence="2">Oxic1_6</strain>
    </source>
</reference>
<feature type="region of interest" description="Disordered" evidence="1">
    <location>
        <begin position="25"/>
        <end position="65"/>
    </location>
</feature>
<proteinExistence type="predicted"/>
<sequence>MSGRVSRFGHVSSLMRAVACGILPWSSHGTSRTDAVKGSSGPPYSGSSSGPDRTTTGASPSGSRQ</sequence>
<reference evidence="2" key="2">
    <citation type="submission" date="2015-03" db="EMBL/GenBank/DDBJ databases">
        <authorList>
            <person name="Chow C.-E.T."/>
            <person name="Winget D.M."/>
            <person name="White R.A.III."/>
            <person name="Hallam S.J."/>
            <person name="Suttle C.A."/>
        </authorList>
    </citation>
    <scope>NUCLEOTIDE SEQUENCE</scope>
    <source>
        <strain evidence="2">Oxic1_6</strain>
    </source>
</reference>
<protein>
    <submittedName>
        <fullName evidence="2">Uncharacterized protein</fullName>
    </submittedName>
</protein>
<organism evidence="2">
    <name type="scientific">uncultured marine virus</name>
    <dbReference type="NCBI Taxonomy" id="186617"/>
    <lineage>
        <taxon>Viruses</taxon>
        <taxon>environmental samples</taxon>
    </lineage>
</organism>
<evidence type="ECO:0000256" key="1">
    <source>
        <dbReference type="SAM" id="MobiDB-lite"/>
    </source>
</evidence>
<evidence type="ECO:0000313" key="2">
    <source>
        <dbReference type="EMBL" id="AKH48071.1"/>
    </source>
</evidence>
<accession>A0A0F7LAF3</accession>
<feature type="compositionally biased region" description="Low complexity" evidence="1">
    <location>
        <begin position="38"/>
        <end position="51"/>
    </location>
</feature>
<feature type="compositionally biased region" description="Polar residues" evidence="1">
    <location>
        <begin position="52"/>
        <end position="65"/>
    </location>
</feature>
<name>A0A0F7LAF3_9VIRU</name>